<dbReference type="Proteomes" id="UP001516400">
    <property type="component" value="Unassembled WGS sequence"/>
</dbReference>
<proteinExistence type="predicted"/>
<feature type="region of interest" description="Disordered" evidence="1">
    <location>
        <begin position="1"/>
        <end position="24"/>
    </location>
</feature>
<gene>
    <name evidence="3" type="ORF">HHI36_011468</name>
</gene>
<dbReference type="InterPro" id="IPR000477">
    <property type="entry name" value="RT_dom"/>
</dbReference>
<dbReference type="PROSITE" id="PS50878">
    <property type="entry name" value="RT_POL"/>
    <property type="match status" value="1"/>
</dbReference>
<dbReference type="SUPFAM" id="SSF56672">
    <property type="entry name" value="DNA/RNA polymerases"/>
    <property type="match status" value="1"/>
</dbReference>
<dbReference type="EMBL" id="JABFTP020000001">
    <property type="protein sequence ID" value="KAL3267337.1"/>
    <property type="molecule type" value="Genomic_DNA"/>
</dbReference>
<organism evidence="3 4">
    <name type="scientific">Cryptolaemus montrouzieri</name>
    <dbReference type="NCBI Taxonomy" id="559131"/>
    <lineage>
        <taxon>Eukaryota</taxon>
        <taxon>Metazoa</taxon>
        <taxon>Ecdysozoa</taxon>
        <taxon>Arthropoda</taxon>
        <taxon>Hexapoda</taxon>
        <taxon>Insecta</taxon>
        <taxon>Pterygota</taxon>
        <taxon>Neoptera</taxon>
        <taxon>Endopterygota</taxon>
        <taxon>Coleoptera</taxon>
        <taxon>Polyphaga</taxon>
        <taxon>Cucujiformia</taxon>
        <taxon>Coccinelloidea</taxon>
        <taxon>Coccinellidae</taxon>
        <taxon>Scymninae</taxon>
        <taxon>Scymnini</taxon>
        <taxon>Cryptolaemus</taxon>
    </lineage>
</organism>
<dbReference type="AlphaFoldDB" id="A0ABD2MLS7"/>
<sequence>MENRRGHHDTKNRQTEERTQQLQTHKLAVIHEQSNRKVDIPKNEEIRRRKQHNPNSPIWIQNRTCYNTPASKINGRHKRKKLNISTPSGGAFLDIEKAFDKVWHEALLYKMKKTRFPKKLTNITRSYLQHRKFIVRIENARSEEKKIQAGVLQGSILGPLLFNIFISDIPKMKHSKIAQFADDTAIYTSNRNKKTLTRRLQEDIDELVEYFKKWRIKVNAKKTVAVYFDYKARKKDTEKPEEITIENQKVKWQDEAKYLGVLIDKNLKFNSQIEENTRKAKQLHGYLYPLLNKKSKLTLENKMKIIKTIIIPSITYAGEIWHTTTQTHRKRTLQETLNKIVRTATGGPWYISNQQIREEVGIQTLQELITRKTEKFLTNIEEHQNEEINKIIQTKTRKTDKITSLLKWKRTHEDTKTIDDSNKRRRIT</sequence>
<name>A0ABD2MLS7_9CUCU</name>
<dbReference type="Pfam" id="PF00078">
    <property type="entry name" value="RVT_1"/>
    <property type="match status" value="1"/>
</dbReference>
<evidence type="ECO:0000313" key="4">
    <source>
        <dbReference type="Proteomes" id="UP001516400"/>
    </source>
</evidence>
<protein>
    <recommendedName>
        <fullName evidence="2">Reverse transcriptase domain-containing protein</fullName>
    </recommendedName>
</protein>
<feature type="compositionally biased region" description="Basic and acidic residues" evidence="1">
    <location>
        <begin position="1"/>
        <end position="19"/>
    </location>
</feature>
<reference evidence="3 4" key="1">
    <citation type="journal article" date="2021" name="BMC Biol.">
        <title>Horizontally acquired antibacterial genes associated with adaptive radiation of ladybird beetles.</title>
        <authorList>
            <person name="Li H.S."/>
            <person name="Tang X.F."/>
            <person name="Huang Y.H."/>
            <person name="Xu Z.Y."/>
            <person name="Chen M.L."/>
            <person name="Du X.Y."/>
            <person name="Qiu B.Y."/>
            <person name="Chen P.T."/>
            <person name="Zhang W."/>
            <person name="Slipinski A."/>
            <person name="Escalona H.E."/>
            <person name="Waterhouse R.M."/>
            <person name="Zwick A."/>
            <person name="Pang H."/>
        </authorList>
    </citation>
    <scope>NUCLEOTIDE SEQUENCE [LARGE SCALE GENOMIC DNA]</scope>
    <source>
        <strain evidence="3">SYSU2018</strain>
    </source>
</reference>
<keyword evidence="4" id="KW-1185">Reference proteome</keyword>
<comment type="caution">
    <text evidence="3">The sequence shown here is derived from an EMBL/GenBank/DDBJ whole genome shotgun (WGS) entry which is preliminary data.</text>
</comment>
<dbReference type="InterPro" id="IPR043502">
    <property type="entry name" value="DNA/RNA_pol_sf"/>
</dbReference>
<feature type="domain" description="Reverse transcriptase" evidence="2">
    <location>
        <begin position="1"/>
        <end position="263"/>
    </location>
</feature>
<evidence type="ECO:0000313" key="3">
    <source>
        <dbReference type="EMBL" id="KAL3267337.1"/>
    </source>
</evidence>
<dbReference type="PANTHER" id="PTHR33332">
    <property type="entry name" value="REVERSE TRANSCRIPTASE DOMAIN-CONTAINING PROTEIN"/>
    <property type="match status" value="1"/>
</dbReference>
<evidence type="ECO:0000259" key="2">
    <source>
        <dbReference type="PROSITE" id="PS50878"/>
    </source>
</evidence>
<evidence type="ECO:0000256" key="1">
    <source>
        <dbReference type="SAM" id="MobiDB-lite"/>
    </source>
</evidence>
<accession>A0ABD2MLS7</accession>
<dbReference type="GO" id="GO:0071897">
    <property type="term" value="P:DNA biosynthetic process"/>
    <property type="evidence" value="ECO:0007669"/>
    <property type="project" value="UniProtKB-ARBA"/>
</dbReference>